<gene>
    <name evidence="2" type="ORF">PML95_00135</name>
</gene>
<dbReference type="RefSeq" id="WP_272163353.1">
    <property type="nucleotide sequence ID" value="NZ_CP116507.1"/>
</dbReference>
<feature type="transmembrane region" description="Helical" evidence="1">
    <location>
        <begin position="153"/>
        <end position="172"/>
    </location>
</feature>
<sequence length="384" mass="44756">MQINKGERLLDNTKSKSEMLFYLGYFLALVASFLKHSMIEIPNSVSIYLNVMSIFIVSFFLLIRGLKKDYFMETLFLVTISIFSFLSIKNIDIVSYIFIIIASQHLEFKKIMQFFFTVIFICLMVVIFLAKLSIIPNLIFYQSDRVRVSLGTIYPTVLASYFFFLILSYLLVREKKVLWIELLIIFLLNLWVLKLTDARSSFLNTTILLIGVSTMKLIRYNLKASKLMRIILRSSVVGVPLLVIYLSYNYRTDSQLYHFLNNALTGRLFYANKAFYMYNINLFGQDILMNGSGRNSLYGHEYFYLDSLAIEQMFSKGLVLLTFYIGATYKILKKFLDNNKWTYAFVLLIITLYDITDNKSFRISFNPMLLALFATVDEYGGDDE</sequence>
<evidence type="ECO:0008006" key="4">
    <source>
        <dbReference type="Google" id="ProtNLM"/>
    </source>
</evidence>
<feature type="transmembrane region" description="Helical" evidence="1">
    <location>
        <begin position="230"/>
        <end position="248"/>
    </location>
</feature>
<reference evidence="2" key="1">
    <citation type="submission" date="2023-01" db="EMBL/GenBank/DDBJ databases">
        <title>Oxazolidinone resistance genes in florfenicol resistant enterococci from beef cattle and veal calves at slaughter.</title>
        <authorList>
            <person name="Biggel M."/>
        </authorList>
    </citation>
    <scope>NUCLEOTIDE SEQUENCE</scope>
    <source>
        <strain evidence="2">K204-1</strain>
    </source>
</reference>
<protein>
    <recommendedName>
        <fullName evidence="4">Polymerase</fullName>
    </recommendedName>
</protein>
<feature type="transmembrane region" description="Helical" evidence="1">
    <location>
        <begin position="201"/>
        <end position="218"/>
    </location>
</feature>
<evidence type="ECO:0000313" key="2">
    <source>
        <dbReference type="EMBL" id="WCG22712.1"/>
    </source>
</evidence>
<accession>A0AAE9XEJ2</accession>
<keyword evidence="1" id="KW-1133">Transmembrane helix</keyword>
<feature type="transmembrane region" description="Helical" evidence="1">
    <location>
        <begin position="20"/>
        <end position="38"/>
    </location>
</feature>
<feature type="transmembrane region" description="Helical" evidence="1">
    <location>
        <begin position="75"/>
        <end position="102"/>
    </location>
</feature>
<feature type="transmembrane region" description="Helical" evidence="1">
    <location>
        <begin position="177"/>
        <end position="195"/>
    </location>
</feature>
<feature type="transmembrane region" description="Helical" evidence="1">
    <location>
        <begin position="45"/>
        <end position="63"/>
    </location>
</feature>
<dbReference type="EMBL" id="CP116507">
    <property type="protein sequence ID" value="WCG22712.1"/>
    <property type="molecule type" value="Genomic_DNA"/>
</dbReference>
<name>A0AAE9XEJ2_9ENTE</name>
<feature type="transmembrane region" description="Helical" evidence="1">
    <location>
        <begin position="114"/>
        <end position="141"/>
    </location>
</feature>
<organism evidence="2 3">
    <name type="scientific">Vagococcus lutrae</name>
    <dbReference type="NCBI Taxonomy" id="81947"/>
    <lineage>
        <taxon>Bacteria</taxon>
        <taxon>Bacillati</taxon>
        <taxon>Bacillota</taxon>
        <taxon>Bacilli</taxon>
        <taxon>Lactobacillales</taxon>
        <taxon>Enterococcaceae</taxon>
        <taxon>Vagococcus</taxon>
    </lineage>
</organism>
<dbReference type="Proteomes" id="UP001179600">
    <property type="component" value="Chromosome"/>
</dbReference>
<keyword evidence="1" id="KW-0812">Transmembrane</keyword>
<dbReference type="AlphaFoldDB" id="A0AAE9XEJ2"/>
<evidence type="ECO:0000256" key="1">
    <source>
        <dbReference type="SAM" id="Phobius"/>
    </source>
</evidence>
<keyword evidence="1" id="KW-0472">Membrane</keyword>
<evidence type="ECO:0000313" key="3">
    <source>
        <dbReference type="Proteomes" id="UP001179600"/>
    </source>
</evidence>
<proteinExistence type="predicted"/>